<feature type="active site" description="Nucleophile" evidence="2">
    <location>
        <position position="59"/>
    </location>
</feature>
<keyword evidence="3" id="KW-0812">Transmembrane</keyword>
<dbReference type="GO" id="GO:0005811">
    <property type="term" value="C:lipid droplet"/>
    <property type="evidence" value="ECO:0007669"/>
    <property type="project" value="TreeGrafter"/>
</dbReference>
<evidence type="ECO:0000256" key="3">
    <source>
        <dbReference type="SAM" id="Phobius"/>
    </source>
</evidence>
<keyword evidence="5" id="KW-1185">Reference proteome</keyword>
<dbReference type="WBParaSite" id="PSAMB.scaffold507size54856.g6502.t2">
    <property type="protein sequence ID" value="PSAMB.scaffold507size54856.g6502.t2"/>
    <property type="gene ID" value="PSAMB.scaffold507size54856.g6502"/>
</dbReference>
<dbReference type="GO" id="GO:0055088">
    <property type="term" value="P:lipid homeostasis"/>
    <property type="evidence" value="ECO:0007669"/>
    <property type="project" value="TreeGrafter"/>
</dbReference>
<dbReference type="PANTHER" id="PTHR12406">
    <property type="entry name" value="CALCIUM-INDEPENDENT PHOSPHOLIPASE A2 IPLA2 -RELATED"/>
    <property type="match status" value="1"/>
</dbReference>
<feature type="transmembrane region" description="Helical" evidence="3">
    <location>
        <begin position="20"/>
        <end position="42"/>
    </location>
</feature>
<keyword evidence="1 2" id="KW-0443">Lipid metabolism</keyword>
<name>A0A914WQZ6_9BILA</name>
<dbReference type="PROSITE" id="PS51635">
    <property type="entry name" value="PNPLA"/>
    <property type="match status" value="1"/>
</dbReference>
<proteinExistence type="predicted"/>
<dbReference type="SUPFAM" id="SSF52151">
    <property type="entry name" value="FabD/lysophospholipase-like"/>
    <property type="match status" value="1"/>
</dbReference>
<feature type="active site" description="Proton acceptor" evidence="2">
    <location>
        <position position="181"/>
    </location>
</feature>
<dbReference type="PANTHER" id="PTHR12406:SF38">
    <property type="entry name" value="PNPLA DOMAIN-CONTAINING PROTEIN"/>
    <property type="match status" value="1"/>
</dbReference>
<feature type="domain" description="PNPLA" evidence="4">
    <location>
        <begin position="22"/>
        <end position="194"/>
    </location>
</feature>
<evidence type="ECO:0000256" key="1">
    <source>
        <dbReference type="ARBA" id="ARBA00023098"/>
    </source>
</evidence>
<organism evidence="5 6">
    <name type="scientific">Plectus sambesii</name>
    <dbReference type="NCBI Taxonomy" id="2011161"/>
    <lineage>
        <taxon>Eukaryota</taxon>
        <taxon>Metazoa</taxon>
        <taxon>Ecdysozoa</taxon>
        <taxon>Nematoda</taxon>
        <taxon>Chromadorea</taxon>
        <taxon>Plectida</taxon>
        <taxon>Plectina</taxon>
        <taxon>Plectoidea</taxon>
        <taxon>Plectidae</taxon>
        <taxon>Plectus</taxon>
    </lineage>
</organism>
<protein>
    <submittedName>
        <fullName evidence="6">PNPLA domain-containing protein</fullName>
    </submittedName>
</protein>
<dbReference type="Proteomes" id="UP000887566">
    <property type="component" value="Unplaced"/>
</dbReference>
<dbReference type="GO" id="GO:0005737">
    <property type="term" value="C:cytoplasm"/>
    <property type="evidence" value="ECO:0007669"/>
    <property type="project" value="TreeGrafter"/>
</dbReference>
<keyword evidence="2" id="KW-0378">Hydrolase</keyword>
<dbReference type="InterPro" id="IPR002641">
    <property type="entry name" value="PNPLA_dom"/>
</dbReference>
<reference evidence="6" key="1">
    <citation type="submission" date="2022-11" db="UniProtKB">
        <authorList>
            <consortium name="WormBaseParasite"/>
        </authorList>
    </citation>
    <scope>IDENTIFICATION</scope>
</reference>
<dbReference type="GO" id="GO:0004806">
    <property type="term" value="F:triacylglycerol lipase activity"/>
    <property type="evidence" value="ECO:0007669"/>
    <property type="project" value="TreeGrafter"/>
</dbReference>
<dbReference type="InterPro" id="IPR016035">
    <property type="entry name" value="Acyl_Trfase/lysoPLipase"/>
</dbReference>
<keyword evidence="3" id="KW-0472">Membrane</keyword>
<evidence type="ECO:0000259" key="4">
    <source>
        <dbReference type="PROSITE" id="PS51635"/>
    </source>
</evidence>
<accession>A0A914WQZ6</accession>
<dbReference type="GO" id="GO:0019433">
    <property type="term" value="P:triglyceride catabolic process"/>
    <property type="evidence" value="ECO:0007669"/>
    <property type="project" value="TreeGrafter"/>
</dbReference>
<sequence length="313" mass="34065">MMSTPASPVTPDTDRSTQPLAISMSGCGFLGAYHFGAMSCFIRHGTKMLQRVVRYSGCSAGSLVAALCALCPDKLPDGLNVLYRLADEVNAMPFGALTPGFAISEHLQAVVADFLPEDISSAKGRLYVSVTRQRDKTNILVSDFTGRDHLLLHLIASCYIPMYSVGAGGSPPLIDGEVYVDGAFSSNLPKFADIRTITISPFSGEAEISPRDTSFFTGTAFDWNMRFANQEMKVNMKNIWRGAHALFPPKRTALQTYYEMGFRDAMQFLINEGWSFGALSRRDALLSFSCSALALASIDAVVYAESPRSAVFL</sequence>
<feature type="short sequence motif" description="GXGXXG" evidence="2">
    <location>
        <begin position="26"/>
        <end position="31"/>
    </location>
</feature>
<evidence type="ECO:0000313" key="6">
    <source>
        <dbReference type="WBParaSite" id="PSAMB.scaffold507size54856.g6502.t2"/>
    </source>
</evidence>
<keyword evidence="2" id="KW-0442">Lipid degradation</keyword>
<dbReference type="Gene3D" id="3.40.1090.10">
    <property type="entry name" value="Cytosolic phospholipase A2 catalytic domain"/>
    <property type="match status" value="1"/>
</dbReference>
<feature type="short sequence motif" description="DGA/G" evidence="2">
    <location>
        <begin position="181"/>
        <end position="183"/>
    </location>
</feature>
<dbReference type="GO" id="GO:0016020">
    <property type="term" value="C:membrane"/>
    <property type="evidence" value="ECO:0007669"/>
    <property type="project" value="TreeGrafter"/>
</dbReference>
<feature type="short sequence motif" description="GXSXG" evidence="2">
    <location>
        <begin position="57"/>
        <end position="61"/>
    </location>
</feature>
<dbReference type="InterPro" id="IPR033562">
    <property type="entry name" value="PLPL"/>
</dbReference>
<dbReference type="Pfam" id="PF01734">
    <property type="entry name" value="Patatin"/>
    <property type="match status" value="1"/>
</dbReference>
<evidence type="ECO:0000313" key="5">
    <source>
        <dbReference type="Proteomes" id="UP000887566"/>
    </source>
</evidence>
<evidence type="ECO:0000256" key="2">
    <source>
        <dbReference type="PROSITE-ProRule" id="PRU01161"/>
    </source>
</evidence>
<dbReference type="AlphaFoldDB" id="A0A914WQZ6"/>
<keyword evidence="3" id="KW-1133">Transmembrane helix</keyword>